<dbReference type="Proteomes" id="UP001381693">
    <property type="component" value="Unassembled WGS sequence"/>
</dbReference>
<dbReference type="Gene3D" id="3.90.550.10">
    <property type="entry name" value="Spore Coat Polysaccharide Biosynthesis Protein SpsA, Chain A"/>
    <property type="match status" value="1"/>
</dbReference>
<evidence type="ECO:0000256" key="11">
    <source>
        <dbReference type="ARBA" id="ARBA00023136"/>
    </source>
</evidence>
<keyword evidence="4 13" id="KW-0328">Glycosyltransferase</keyword>
<dbReference type="EC" id="2.4.1.101" evidence="13"/>
<evidence type="ECO:0000256" key="4">
    <source>
        <dbReference type="ARBA" id="ARBA00022676"/>
    </source>
</evidence>
<evidence type="ECO:0000256" key="2">
    <source>
        <dbReference type="ARBA" id="ARBA00004922"/>
    </source>
</evidence>
<evidence type="ECO:0000256" key="5">
    <source>
        <dbReference type="ARBA" id="ARBA00022679"/>
    </source>
</evidence>
<evidence type="ECO:0000256" key="9">
    <source>
        <dbReference type="ARBA" id="ARBA00022989"/>
    </source>
</evidence>
<evidence type="ECO:0000256" key="6">
    <source>
        <dbReference type="ARBA" id="ARBA00022692"/>
    </source>
</evidence>
<reference evidence="14 15" key="1">
    <citation type="submission" date="2023-11" db="EMBL/GenBank/DDBJ databases">
        <title>Halocaridina rubra genome assembly.</title>
        <authorList>
            <person name="Smith C."/>
        </authorList>
    </citation>
    <scope>NUCLEOTIDE SEQUENCE [LARGE SCALE GENOMIC DNA]</scope>
    <source>
        <strain evidence="14">EP-1</strain>
        <tissue evidence="14">Whole</tissue>
    </source>
</reference>
<keyword evidence="6" id="KW-0812">Transmembrane</keyword>
<comment type="catalytic activity">
    <reaction evidence="13">
        <text>N(4)-(alpha-D-Man-(1-&gt;3)-[alpha-D-Man-(1-&gt;3)-[alpha-D-Man-(1-&gt;6)]-alpha-D-Man-(1-&gt;6)]-beta-D-Man-(1-&gt;4)-beta-D-GlcNAc-(1-&gt;4)-beta-D-GlcNAc)-L-asparaginyl-[protein] (N-glucan mannose isomer 5A1,2) + UDP-N-acetyl-alpha-D-glucosamine = N(4)-{beta-D-GlcNAc-(1-&gt;2)-alpha-D-Man-(1-&gt;3)-[alpha-D-Man-(1-&gt;3)-[alpha-D-Man-(1-&gt;6)]-alpha-D-Man-(1-&gt;6)]-beta-D-Man-(1-&gt;4)-beta-D-GlcNAc-(1-&gt;4)-beta-D-GlcNAc}-L-asparaginyl-[protein] + UDP + H(+)</text>
        <dbReference type="Rhea" id="RHEA:11456"/>
        <dbReference type="Rhea" id="RHEA-COMP:14367"/>
        <dbReference type="Rhea" id="RHEA-COMP:14368"/>
        <dbReference type="ChEBI" id="CHEBI:15378"/>
        <dbReference type="ChEBI" id="CHEBI:57705"/>
        <dbReference type="ChEBI" id="CHEBI:58223"/>
        <dbReference type="ChEBI" id="CHEBI:59087"/>
        <dbReference type="ChEBI" id="CHEBI:60625"/>
        <dbReference type="EC" id="2.4.1.101"/>
    </reaction>
</comment>
<comment type="cofactor">
    <cofactor evidence="13">
        <name>Mn(2+)</name>
        <dbReference type="ChEBI" id="CHEBI:29035"/>
    </cofactor>
    <text evidence="13">The cofactor is mostly bound to the substrate.</text>
</comment>
<dbReference type="AlphaFoldDB" id="A0AAN8WRU8"/>
<evidence type="ECO:0000256" key="13">
    <source>
        <dbReference type="RuleBase" id="RU368119"/>
    </source>
</evidence>
<keyword evidence="10 13" id="KW-0333">Golgi apparatus</keyword>
<evidence type="ECO:0000313" key="15">
    <source>
        <dbReference type="Proteomes" id="UP001381693"/>
    </source>
</evidence>
<dbReference type="GO" id="GO:0016266">
    <property type="term" value="P:protein O-linked glycosylation via N-acetyl-galactosamine"/>
    <property type="evidence" value="ECO:0007669"/>
    <property type="project" value="TreeGrafter"/>
</dbReference>
<sequence length="655" mass="74623">MTKDKGMFEENWPKNQFMSMWVECKSSFEGWNLQSGFCQENTRNPSFSHLQTGQRPVTCDDESKFIDGWSLPNGTSWKFLEPVPGEGIVLTVFNQRNGELVLRKVFPLGMYWFHWADFQWYMERISPGRLVILTVSVAGCFGLRQASHLLTQMGSSFAQFLTISAHWSWIFMKGGQTISETAVIEGPAPVFHHTILKLSNLPDPGTRTTSITDRARWNYCSKEGGMGSLCDEHSPMVLPLPPSPPLNAAAMALLAKIPVVVTAGKRHQYIYHTITNLLSAPGAQKDNLVVVLGDNPFSTTSLLDILSVTYTTIRVGGNHNSKLFAYYRNVYKFINETFADAPAVIILDEDVQVSHDFFSYMSQTLWLLEKDPSLYCINAYSVSGFTNRAYSASRLFRGAVQVEWGYAVSLNFVREALNIWPKEQQDIRIVLYDYWLYNTVRRGRECVYPEMARSKHYGAGVNTFTNSITMERTFMNRTVVQEAGVRLAHVDRLIQSTWQNDIIKNITQANILTGNPCDLNFIPIWRQSNIENHTLYVFYYQLNGIEEEGYIIPDVTQYYHLFSCLGTWSISEQGQHEGVSIVPLAVNVLLYVVGVPYSSYSHLMPQGIPLWDINKISEKEFEIVEENRLNRDQFSVNFPNLNMTSEKLINMLTSP</sequence>
<name>A0AAN8WRU8_HALRR</name>
<keyword evidence="8 13" id="KW-0735">Signal-anchor</keyword>
<keyword evidence="11" id="KW-0472">Membrane</keyword>
<evidence type="ECO:0000256" key="7">
    <source>
        <dbReference type="ARBA" id="ARBA00022723"/>
    </source>
</evidence>
<dbReference type="GO" id="GO:0030145">
    <property type="term" value="F:manganese ion binding"/>
    <property type="evidence" value="ECO:0007669"/>
    <property type="project" value="UniProtKB-UniRule"/>
</dbReference>
<keyword evidence="12 13" id="KW-0464">Manganese</keyword>
<evidence type="ECO:0000313" key="14">
    <source>
        <dbReference type="EMBL" id="KAK7069902.1"/>
    </source>
</evidence>
<organism evidence="14 15">
    <name type="scientific">Halocaridina rubra</name>
    <name type="common">Hawaiian red shrimp</name>
    <dbReference type="NCBI Taxonomy" id="373956"/>
    <lineage>
        <taxon>Eukaryota</taxon>
        <taxon>Metazoa</taxon>
        <taxon>Ecdysozoa</taxon>
        <taxon>Arthropoda</taxon>
        <taxon>Crustacea</taxon>
        <taxon>Multicrustacea</taxon>
        <taxon>Malacostraca</taxon>
        <taxon>Eumalacostraca</taxon>
        <taxon>Eucarida</taxon>
        <taxon>Decapoda</taxon>
        <taxon>Pleocyemata</taxon>
        <taxon>Caridea</taxon>
        <taxon>Atyoidea</taxon>
        <taxon>Atyidae</taxon>
        <taxon>Halocaridina</taxon>
    </lineage>
</organism>
<keyword evidence="9" id="KW-1133">Transmembrane helix</keyword>
<dbReference type="SUPFAM" id="SSF53448">
    <property type="entry name" value="Nucleotide-diphospho-sugar transferases"/>
    <property type="match status" value="1"/>
</dbReference>
<dbReference type="InterPro" id="IPR004139">
    <property type="entry name" value="Glyco_trans_13"/>
</dbReference>
<comment type="similarity">
    <text evidence="3 13">Belongs to the glycosyltransferase 13 family.</text>
</comment>
<dbReference type="GO" id="GO:0003827">
    <property type="term" value="F:alpha-1,3-mannosylglycoprotein 2-beta-N-acetylglucosaminyltransferase activity"/>
    <property type="evidence" value="ECO:0007669"/>
    <property type="project" value="UniProtKB-UniRule"/>
</dbReference>
<comment type="function">
    <text evidence="13">Initiates complex N-linked carbohydrate formation. Essential for the conversion of high-mannose to hybrid and complex N-glycans.</text>
</comment>
<dbReference type="EMBL" id="JAXCGZ010015702">
    <property type="protein sequence ID" value="KAK7069902.1"/>
    <property type="molecule type" value="Genomic_DNA"/>
</dbReference>
<evidence type="ECO:0000256" key="10">
    <source>
        <dbReference type="ARBA" id="ARBA00023034"/>
    </source>
</evidence>
<keyword evidence="15" id="KW-1185">Reference proteome</keyword>
<dbReference type="PANTHER" id="PTHR46396">
    <property type="entry name" value="PROTEIN O-LINKED-MANNOSE BETA-1,2-N-ACETYLGLUCOSAMINYLTRANSFERASE 1"/>
    <property type="match status" value="1"/>
</dbReference>
<evidence type="ECO:0000256" key="3">
    <source>
        <dbReference type="ARBA" id="ARBA00006492"/>
    </source>
</evidence>
<dbReference type="GO" id="GO:0000139">
    <property type="term" value="C:Golgi membrane"/>
    <property type="evidence" value="ECO:0007669"/>
    <property type="project" value="UniProtKB-SubCell"/>
</dbReference>
<evidence type="ECO:0000256" key="8">
    <source>
        <dbReference type="ARBA" id="ARBA00022968"/>
    </source>
</evidence>
<comment type="caution">
    <text evidence="14">The sequence shown here is derived from an EMBL/GenBank/DDBJ whole genome shotgun (WGS) entry which is preliminary data.</text>
</comment>
<dbReference type="Pfam" id="PF03071">
    <property type="entry name" value="GNT-I"/>
    <property type="match status" value="1"/>
</dbReference>
<evidence type="ECO:0000256" key="1">
    <source>
        <dbReference type="ARBA" id="ARBA00004323"/>
    </source>
</evidence>
<evidence type="ECO:0000256" key="12">
    <source>
        <dbReference type="ARBA" id="ARBA00023211"/>
    </source>
</evidence>
<dbReference type="InterPro" id="IPR029044">
    <property type="entry name" value="Nucleotide-diphossugar_trans"/>
</dbReference>
<accession>A0AAN8WRU8</accession>
<dbReference type="InterPro" id="IPR052463">
    <property type="entry name" value="O-linked_mannose_GnT"/>
</dbReference>
<gene>
    <name evidence="14" type="ORF">SK128_023397</name>
</gene>
<comment type="pathway">
    <text evidence="2 13">Protein modification; protein glycosylation.</text>
</comment>
<proteinExistence type="inferred from homology"/>
<protein>
    <recommendedName>
        <fullName evidence="13">Alpha-1,3-mannosyl-glycoprotein 2-beta-N-acetylglucosaminyltransferase</fullName>
        <shortName evidence="13">GNT-I</shortName>
        <shortName evidence="13">GlcNAc-T I</shortName>
        <ecNumber evidence="13">2.4.1.101</ecNumber>
    </recommendedName>
    <alternativeName>
        <fullName evidence="13">N-glycosyl-oligosaccharide-glycoprotein N-acetylglucosaminyltransferase I</fullName>
    </alternativeName>
</protein>
<comment type="subcellular location">
    <subcellularLocation>
        <location evidence="1 13">Golgi apparatus membrane</location>
        <topology evidence="1 13">Single-pass type II membrane protein</topology>
    </subcellularLocation>
</comment>
<keyword evidence="7 13" id="KW-0479">Metal-binding</keyword>
<dbReference type="GO" id="GO:0047223">
    <property type="term" value="F:beta-1,3-galactosyl-O-glycosyl-glycoprotein beta-1,3-N-acetylglucosaminyltransferase activity"/>
    <property type="evidence" value="ECO:0007669"/>
    <property type="project" value="TreeGrafter"/>
</dbReference>
<dbReference type="PANTHER" id="PTHR46396:SF2">
    <property type="entry name" value="ILEI_PANDER DOMAIN-CONTAINING PROTEIN"/>
    <property type="match status" value="1"/>
</dbReference>
<keyword evidence="5" id="KW-0808">Transferase</keyword>